<evidence type="ECO:0000256" key="2">
    <source>
        <dbReference type="PROSITE-ProRule" id="PRU00169"/>
    </source>
</evidence>
<organism evidence="4 5">
    <name type="scientific">Thalassospira profundimaris</name>
    <dbReference type="NCBI Taxonomy" id="502049"/>
    <lineage>
        <taxon>Bacteria</taxon>
        <taxon>Pseudomonadati</taxon>
        <taxon>Pseudomonadota</taxon>
        <taxon>Alphaproteobacteria</taxon>
        <taxon>Rhodospirillales</taxon>
        <taxon>Thalassospiraceae</taxon>
        <taxon>Thalassospira</taxon>
    </lineage>
</organism>
<feature type="domain" description="Response regulatory" evidence="3">
    <location>
        <begin position="3"/>
        <end position="119"/>
    </location>
</feature>
<evidence type="ECO:0000313" key="5">
    <source>
        <dbReference type="Proteomes" id="UP000252255"/>
    </source>
</evidence>
<reference evidence="4 5" key="1">
    <citation type="submission" date="2014-07" db="EMBL/GenBank/DDBJ databases">
        <title>Draft genome sequence of Thalassospira profundimaris PR54-5.</title>
        <authorList>
            <person name="Lai Q."/>
            <person name="Shao Z."/>
        </authorList>
    </citation>
    <scope>NUCLEOTIDE SEQUENCE [LARGE SCALE GENOMIC DNA]</scope>
    <source>
        <strain evidence="4 5">PR54-5</strain>
    </source>
</reference>
<dbReference type="GO" id="GO:0003677">
    <property type="term" value="F:DNA binding"/>
    <property type="evidence" value="ECO:0007669"/>
    <property type="project" value="UniProtKB-KW"/>
</dbReference>
<dbReference type="InterPro" id="IPR001789">
    <property type="entry name" value="Sig_transdc_resp-reg_receiver"/>
</dbReference>
<evidence type="ECO:0000313" key="4">
    <source>
        <dbReference type="EMBL" id="RCK43251.1"/>
    </source>
</evidence>
<keyword evidence="2" id="KW-0597">Phosphoprotein</keyword>
<accession>A0A367WRR9</accession>
<evidence type="ECO:0000259" key="3">
    <source>
        <dbReference type="PROSITE" id="PS50110"/>
    </source>
</evidence>
<dbReference type="Proteomes" id="UP000252255">
    <property type="component" value="Unassembled WGS sequence"/>
</dbReference>
<dbReference type="SUPFAM" id="SSF46894">
    <property type="entry name" value="C-terminal effector domain of the bipartite response regulators"/>
    <property type="match status" value="1"/>
</dbReference>
<dbReference type="PANTHER" id="PTHR45566">
    <property type="entry name" value="HTH-TYPE TRANSCRIPTIONAL REGULATOR YHJB-RELATED"/>
    <property type="match status" value="1"/>
</dbReference>
<dbReference type="PROSITE" id="PS50110">
    <property type="entry name" value="RESPONSE_REGULATORY"/>
    <property type="match status" value="1"/>
</dbReference>
<dbReference type="Gene3D" id="3.40.50.2300">
    <property type="match status" value="1"/>
</dbReference>
<dbReference type="InterPro" id="IPR051015">
    <property type="entry name" value="EvgA-like"/>
</dbReference>
<name>A0A367WRR9_9PROT</name>
<proteinExistence type="predicted"/>
<dbReference type="Pfam" id="PF00072">
    <property type="entry name" value="Response_reg"/>
    <property type="match status" value="1"/>
</dbReference>
<dbReference type="InterPro" id="IPR016032">
    <property type="entry name" value="Sig_transdc_resp-reg_C-effctor"/>
</dbReference>
<dbReference type="RefSeq" id="WP_114099722.1">
    <property type="nucleotide sequence ID" value="NZ_JPWI01000015.1"/>
</dbReference>
<dbReference type="PANTHER" id="PTHR45566:SF1">
    <property type="entry name" value="HTH-TYPE TRANSCRIPTIONAL REGULATOR YHJB-RELATED"/>
    <property type="match status" value="1"/>
</dbReference>
<dbReference type="GO" id="GO:0006355">
    <property type="term" value="P:regulation of DNA-templated transcription"/>
    <property type="evidence" value="ECO:0007669"/>
    <property type="project" value="InterPro"/>
</dbReference>
<protein>
    <recommendedName>
        <fullName evidence="3">Response regulatory domain-containing protein</fullName>
    </recommendedName>
</protein>
<feature type="modified residue" description="4-aspartylphosphate" evidence="2">
    <location>
        <position position="54"/>
    </location>
</feature>
<dbReference type="EMBL" id="JPWI01000015">
    <property type="protein sequence ID" value="RCK43251.1"/>
    <property type="molecule type" value="Genomic_DNA"/>
</dbReference>
<dbReference type="SMART" id="SM00448">
    <property type="entry name" value="REC"/>
    <property type="match status" value="1"/>
</dbReference>
<dbReference type="SUPFAM" id="SSF52172">
    <property type="entry name" value="CheY-like"/>
    <property type="match status" value="1"/>
</dbReference>
<dbReference type="OrthoDB" id="9782655at2"/>
<dbReference type="CDD" id="cd00156">
    <property type="entry name" value="REC"/>
    <property type="match status" value="1"/>
</dbReference>
<keyword evidence="1" id="KW-0238">DNA-binding</keyword>
<dbReference type="GO" id="GO:0000160">
    <property type="term" value="P:phosphorelay signal transduction system"/>
    <property type="evidence" value="ECO:0007669"/>
    <property type="project" value="InterPro"/>
</dbReference>
<gene>
    <name evidence="4" type="ORF">TH30_19760</name>
</gene>
<evidence type="ECO:0000256" key="1">
    <source>
        <dbReference type="ARBA" id="ARBA00023125"/>
    </source>
</evidence>
<sequence>MKQVLIVDDDNLIREYLARSAYDLFGDCEVFSTSTLKDALGLDETIRPETILFDLILPDTQGLTGLRSVRRRWKESCIIVISGSSPGEDQIKEMKMLANGFLAKSNHHLSQLATAIHRIEKGTEEFELLPKEQKAVEHSFSCLSPVESQVFQLFDQGLSVRDVLAITGKSESTVKSIRRNIRAKLGDNIFGDRS</sequence>
<comment type="caution">
    <text evidence="4">The sequence shown here is derived from an EMBL/GenBank/DDBJ whole genome shotgun (WGS) entry which is preliminary data.</text>
</comment>
<dbReference type="AlphaFoldDB" id="A0A367WRR9"/>
<dbReference type="InterPro" id="IPR011006">
    <property type="entry name" value="CheY-like_superfamily"/>
</dbReference>